<feature type="region of interest" description="Disordered" evidence="1">
    <location>
        <begin position="24"/>
        <end position="56"/>
    </location>
</feature>
<dbReference type="Proteomes" id="UP000092403">
    <property type="component" value="Unassembled WGS sequence"/>
</dbReference>
<evidence type="ECO:0000313" key="6">
    <source>
        <dbReference type="Proteomes" id="UP000092401"/>
    </source>
</evidence>
<accession>A0A150IMZ1</accession>
<evidence type="ECO:0000313" key="4">
    <source>
        <dbReference type="EMBL" id="KYC51256.1"/>
    </source>
</evidence>
<evidence type="ECO:0000256" key="1">
    <source>
        <dbReference type="SAM" id="MobiDB-lite"/>
    </source>
</evidence>
<proteinExistence type="predicted"/>
<accession>A0A150IV97</accession>
<protein>
    <submittedName>
        <fullName evidence="2">Emp24/gp25L/p24 family/GOLD</fullName>
    </submittedName>
</protein>
<dbReference type="EMBL" id="LNGE01000002">
    <property type="protein sequence ID" value="KYC46258.1"/>
    <property type="molecule type" value="Genomic_DNA"/>
</dbReference>
<comment type="caution">
    <text evidence="2">The sequence shown here is derived from an EMBL/GenBank/DDBJ whole genome shotgun (WGS) entry which is preliminary data.</text>
</comment>
<dbReference type="EMBL" id="LNJC01000002">
    <property type="protein sequence ID" value="KYC51256.1"/>
    <property type="molecule type" value="Genomic_DNA"/>
</dbReference>
<reference evidence="5 6" key="1">
    <citation type="journal article" date="2016" name="ISME J.">
        <title>Chasing the elusive Euryarchaeota class WSA2: genomes reveal a uniquely fastidious methyl-reducing methanogen.</title>
        <authorList>
            <person name="Nobu M.K."/>
            <person name="Narihiro T."/>
            <person name="Kuroda K."/>
            <person name="Mei R."/>
            <person name="Liu W.T."/>
        </authorList>
    </citation>
    <scope>NUCLEOTIDE SEQUENCE [LARGE SCALE GENOMIC DNA]</scope>
    <source>
        <strain evidence="2">B03fssc0709_Meth_Bin005</strain>
        <strain evidence="3">B15fssc0709_Meth_Bin003</strain>
        <strain evidence="4">BMIXfssc0709_Meth_Bin006</strain>
    </source>
</reference>
<name>A0A150IMZ1_9EURY</name>
<organism evidence="2 6">
    <name type="scientific">Candidatus Methanofastidiosum methylothiophilum</name>
    <dbReference type="NCBI Taxonomy" id="1705564"/>
    <lineage>
        <taxon>Archaea</taxon>
        <taxon>Methanobacteriati</taxon>
        <taxon>Methanobacteriota</taxon>
        <taxon>Stenosarchaea group</taxon>
        <taxon>Candidatus Methanofastidiosia</taxon>
        <taxon>Candidatus Methanofastidiosales</taxon>
        <taxon>Candidatus Methanofastidiosaceae</taxon>
        <taxon>Candidatus Methanofastidiosum</taxon>
    </lineage>
</organism>
<accession>A0A150J207</accession>
<dbReference type="AlphaFoldDB" id="A0A150IMZ1"/>
<feature type="compositionally biased region" description="Low complexity" evidence="1">
    <location>
        <begin position="24"/>
        <end position="47"/>
    </location>
</feature>
<dbReference type="EMBL" id="LNGF01000003">
    <property type="protein sequence ID" value="KYC48574.1"/>
    <property type="molecule type" value="Genomic_DNA"/>
</dbReference>
<evidence type="ECO:0000313" key="2">
    <source>
        <dbReference type="EMBL" id="KYC46258.1"/>
    </source>
</evidence>
<evidence type="ECO:0000313" key="3">
    <source>
        <dbReference type="EMBL" id="KYC48574.1"/>
    </source>
</evidence>
<dbReference type="Proteomes" id="UP000091929">
    <property type="component" value="Unassembled WGS sequence"/>
</dbReference>
<dbReference type="Proteomes" id="UP000092401">
    <property type="component" value="Unassembled WGS sequence"/>
</dbReference>
<evidence type="ECO:0000313" key="5">
    <source>
        <dbReference type="Proteomes" id="UP000091929"/>
    </source>
</evidence>
<gene>
    <name evidence="2" type="ORF">APG10_00128</name>
    <name evidence="3" type="ORF">APG11_00245</name>
    <name evidence="4" type="ORF">APG12_00181</name>
</gene>
<sequence>MKKILIIFGLIVLIALAPMCSTPGSSQQQTQTSTTTQQTSTTSGSETSSKEEVLTNEKNSLNANSYRYYALTLTKGSKVKFSYETLDKDNFDVYILTSTQHNYLVMNNISNTKKNNQYLRFYSGPKSEFEYTFPNDGLYYFIVHNTNNFQVQYYYSAILSSGEKLQKYQYIISEGTNVYFSKDGWRSYGTYLQKGEVVNIYYKVRQNDYRNLYARMYVLDSTGYKSFTLSPEDYSGKIYLNSTNERDRDYEQLKWTAPEKGYYYFVFRNVDSPEGLRLDYKIYKQY</sequence>